<dbReference type="EMBL" id="ML992662">
    <property type="protein sequence ID" value="KAF2217928.1"/>
    <property type="molecule type" value="Genomic_DNA"/>
</dbReference>
<reference evidence="4" key="1">
    <citation type="journal article" date="2020" name="Stud. Mycol.">
        <title>101 Dothideomycetes genomes: a test case for predicting lifestyles and emergence of pathogens.</title>
        <authorList>
            <person name="Haridas S."/>
            <person name="Albert R."/>
            <person name="Binder M."/>
            <person name="Bloem J."/>
            <person name="Labutti K."/>
            <person name="Salamov A."/>
            <person name="Andreopoulos B."/>
            <person name="Baker S."/>
            <person name="Barry K."/>
            <person name="Bills G."/>
            <person name="Bluhm B."/>
            <person name="Cannon C."/>
            <person name="Castanera R."/>
            <person name="Culley D."/>
            <person name="Daum C."/>
            <person name="Ezra D."/>
            <person name="Gonzalez J."/>
            <person name="Henrissat B."/>
            <person name="Kuo A."/>
            <person name="Liang C."/>
            <person name="Lipzen A."/>
            <person name="Lutzoni F."/>
            <person name="Magnuson J."/>
            <person name="Mondo S."/>
            <person name="Nolan M."/>
            <person name="Ohm R."/>
            <person name="Pangilinan J."/>
            <person name="Park H.-J."/>
            <person name="Ramirez L."/>
            <person name="Alfaro M."/>
            <person name="Sun H."/>
            <person name="Tritt A."/>
            <person name="Yoshinaga Y."/>
            <person name="Zwiers L.-H."/>
            <person name="Turgeon B."/>
            <person name="Goodwin S."/>
            <person name="Spatafora J."/>
            <person name="Crous P."/>
            <person name="Grigoriev I."/>
        </authorList>
    </citation>
    <scope>NUCLEOTIDE SEQUENCE</scope>
    <source>
        <strain evidence="4">SCOH1-5</strain>
    </source>
</reference>
<accession>A0A6A6FXH9</accession>
<feature type="compositionally biased region" description="Pro residues" evidence="2">
    <location>
        <begin position="159"/>
        <end position="169"/>
    </location>
</feature>
<protein>
    <recommendedName>
        <fullName evidence="3">C2H2-type domain-containing protein</fullName>
    </recommendedName>
</protein>
<feature type="compositionally biased region" description="Basic and acidic residues" evidence="2">
    <location>
        <begin position="515"/>
        <end position="525"/>
    </location>
</feature>
<keyword evidence="1" id="KW-0863">Zinc-finger</keyword>
<dbReference type="SUPFAM" id="SSF57667">
    <property type="entry name" value="beta-beta-alpha zinc fingers"/>
    <property type="match status" value="1"/>
</dbReference>
<dbReference type="PROSITE" id="PS00028">
    <property type="entry name" value="ZINC_FINGER_C2H2_1"/>
    <property type="match status" value="1"/>
</dbReference>
<sequence length="816" mass="89908">MKSRNNLTVERKVDLLNYLITTSRTWTEPDLATFFAHVQETFPGLKDTKWVEKGLETKMRIEERHWLAESAGSRARRRGHEKDSRYDQAMSTWKEIWNDMLVKDWQKEVDYGLTYDQVPASLRNKVVFPTRPSSRPSASTSTPNASKASSASSASSAPPLAPPLAPPSAPHKTVEETNNPQGTELEYDDEKLKSIIDSAVENALSRGEADTAAAVLVVYQDSQEIWELRYLLEQIFKQTANDEQTSRFHEYIRAAKRKVRLRKAQQKQDALRQSGNSRASMANSDSSVAAQPSFQAPPPVVQQKLEPLSPADAGPSQWPAAVINVGDADMADAPHADTPDAQLAAEEQIAEQQATRTSQTKGGSVTAVPSDSGYETTEKQLHRDPLVTKILGDLQHEPSVEKLLRFDRALPTSANVKQLRKRESALEAIKEIVTDHPAAKTDLTVLAQKLQERNAREAEADGEQATADAEDGEEAHEGHEGHEGQEEEEEEEEDADATPRTRRSLRPRRSTGCESNDRIQSERRRGYTGHGIRHANIHSGVRDYDCPSCHKLFSRKDNMMEHFRGVHKNRVSSKKRGRQSSILSDTKVAEEADRIAAERAGKRQKSVEKSTARNARAVRDSSVDSAESLGSTDSSLTDLSSAAEDRYAPAAGSCGNRGMTKPTQALEDSVNKSHENLNPTVKAIAAQMARDPATLVARLETKMDALLARNTAPAPSSSTSTPHGTYAQPDAEHAIWSSAMSLLNIAASFNHDGMETQSSELVQFVARLTKTAAEAVIRASDSAKRLALTAMSISEMMEDHDGSDEQMDFLPSDRDH</sequence>
<feature type="domain" description="C2H2-type" evidence="3">
    <location>
        <begin position="544"/>
        <end position="572"/>
    </location>
</feature>
<dbReference type="OrthoDB" id="6365676at2759"/>
<dbReference type="InterPro" id="IPR036236">
    <property type="entry name" value="Znf_C2H2_sf"/>
</dbReference>
<evidence type="ECO:0000259" key="3">
    <source>
        <dbReference type="PROSITE" id="PS50157"/>
    </source>
</evidence>
<proteinExistence type="predicted"/>
<feature type="compositionally biased region" description="Polar residues" evidence="2">
    <location>
        <begin position="271"/>
        <end position="294"/>
    </location>
</feature>
<dbReference type="GO" id="GO:0008270">
    <property type="term" value="F:zinc ion binding"/>
    <property type="evidence" value="ECO:0007669"/>
    <property type="project" value="UniProtKB-KW"/>
</dbReference>
<name>A0A6A6FXH9_9PEZI</name>
<feature type="compositionally biased region" description="Basic and acidic residues" evidence="2">
    <location>
        <begin position="587"/>
        <end position="622"/>
    </location>
</feature>
<feature type="compositionally biased region" description="Basic residues" evidence="2">
    <location>
        <begin position="566"/>
        <end position="578"/>
    </location>
</feature>
<evidence type="ECO:0000256" key="1">
    <source>
        <dbReference type="PROSITE-ProRule" id="PRU00042"/>
    </source>
</evidence>
<feature type="region of interest" description="Disordered" evidence="2">
    <location>
        <begin position="566"/>
        <end position="640"/>
    </location>
</feature>
<dbReference type="InterPro" id="IPR055499">
    <property type="entry name" value="DUF7071"/>
</dbReference>
<dbReference type="AlphaFoldDB" id="A0A6A6FXH9"/>
<dbReference type="Gene3D" id="3.30.160.60">
    <property type="entry name" value="Classic Zinc Finger"/>
    <property type="match status" value="1"/>
</dbReference>
<evidence type="ECO:0000313" key="4">
    <source>
        <dbReference type="EMBL" id="KAF2217928.1"/>
    </source>
</evidence>
<keyword evidence="1" id="KW-0479">Metal-binding</keyword>
<gene>
    <name evidence="4" type="ORF">CERZMDRAFT_80569</name>
</gene>
<feature type="compositionally biased region" description="Basic residues" evidence="2">
    <location>
        <begin position="500"/>
        <end position="509"/>
    </location>
</feature>
<evidence type="ECO:0000256" key="2">
    <source>
        <dbReference type="SAM" id="MobiDB-lite"/>
    </source>
</evidence>
<feature type="compositionally biased region" description="Basic and acidic residues" evidence="2">
    <location>
        <begin position="475"/>
        <end position="484"/>
    </location>
</feature>
<dbReference type="Proteomes" id="UP000799539">
    <property type="component" value="Unassembled WGS sequence"/>
</dbReference>
<feature type="region of interest" description="Disordered" evidence="2">
    <location>
        <begin position="453"/>
        <end position="533"/>
    </location>
</feature>
<keyword evidence="1" id="KW-0862">Zinc</keyword>
<organism evidence="4 5">
    <name type="scientific">Cercospora zeae-maydis SCOH1-5</name>
    <dbReference type="NCBI Taxonomy" id="717836"/>
    <lineage>
        <taxon>Eukaryota</taxon>
        <taxon>Fungi</taxon>
        <taxon>Dikarya</taxon>
        <taxon>Ascomycota</taxon>
        <taxon>Pezizomycotina</taxon>
        <taxon>Dothideomycetes</taxon>
        <taxon>Dothideomycetidae</taxon>
        <taxon>Mycosphaerellales</taxon>
        <taxon>Mycosphaerellaceae</taxon>
        <taxon>Cercospora</taxon>
    </lineage>
</organism>
<keyword evidence="5" id="KW-1185">Reference proteome</keyword>
<feature type="compositionally biased region" description="Polar residues" evidence="2">
    <location>
        <begin position="355"/>
        <end position="375"/>
    </location>
</feature>
<dbReference type="InterPro" id="IPR013087">
    <property type="entry name" value="Znf_C2H2_type"/>
</dbReference>
<feature type="region of interest" description="Disordered" evidence="2">
    <location>
        <begin position="262"/>
        <end position="295"/>
    </location>
</feature>
<feature type="compositionally biased region" description="Low complexity" evidence="2">
    <location>
        <begin position="628"/>
        <end position="640"/>
    </location>
</feature>
<dbReference type="Pfam" id="PF23257">
    <property type="entry name" value="DUF7071"/>
    <property type="match status" value="1"/>
</dbReference>
<dbReference type="PROSITE" id="PS50157">
    <property type="entry name" value="ZINC_FINGER_C2H2_2"/>
    <property type="match status" value="1"/>
</dbReference>
<feature type="region of interest" description="Disordered" evidence="2">
    <location>
        <begin position="347"/>
        <end position="381"/>
    </location>
</feature>
<feature type="compositionally biased region" description="Acidic residues" evidence="2">
    <location>
        <begin position="485"/>
        <end position="496"/>
    </location>
</feature>
<feature type="region of interest" description="Disordered" evidence="2">
    <location>
        <begin position="126"/>
        <end position="187"/>
    </location>
</feature>
<evidence type="ECO:0000313" key="5">
    <source>
        <dbReference type="Proteomes" id="UP000799539"/>
    </source>
</evidence>
<feature type="compositionally biased region" description="Low complexity" evidence="2">
    <location>
        <begin position="129"/>
        <end position="158"/>
    </location>
</feature>